<feature type="compositionally biased region" description="Pro residues" evidence="1">
    <location>
        <begin position="126"/>
        <end position="136"/>
    </location>
</feature>
<name>A0A835W3G3_9CHLO</name>
<dbReference type="OrthoDB" id="541103at2759"/>
<gene>
    <name evidence="2" type="ORF">HYH02_012213</name>
</gene>
<protein>
    <submittedName>
        <fullName evidence="2">Uncharacterized protein</fullName>
    </submittedName>
</protein>
<feature type="compositionally biased region" description="Low complexity" evidence="1">
    <location>
        <begin position="137"/>
        <end position="149"/>
    </location>
</feature>
<evidence type="ECO:0000313" key="2">
    <source>
        <dbReference type="EMBL" id="KAG2434546.1"/>
    </source>
</evidence>
<accession>A0A835W3G3</accession>
<reference evidence="2" key="1">
    <citation type="journal article" date="2020" name="bioRxiv">
        <title>Comparative genomics of Chlamydomonas.</title>
        <authorList>
            <person name="Craig R.J."/>
            <person name="Hasan A.R."/>
            <person name="Ness R.W."/>
            <person name="Keightley P.D."/>
        </authorList>
    </citation>
    <scope>NUCLEOTIDE SEQUENCE</scope>
    <source>
        <strain evidence="2">CCAP 11/173</strain>
    </source>
</reference>
<evidence type="ECO:0000313" key="3">
    <source>
        <dbReference type="Proteomes" id="UP000613740"/>
    </source>
</evidence>
<comment type="caution">
    <text evidence="2">The sequence shown here is derived from an EMBL/GenBank/DDBJ whole genome shotgun (WGS) entry which is preliminary data.</text>
</comment>
<evidence type="ECO:0000256" key="1">
    <source>
        <dbReference type="SAM" id="MobiDB-lite"/>
    </source>
</evidence>
<keyword evidence="3" id="KW-1185">Reference proteome</keyword>
<dbReference type="AlphaFoldDB" id="A0A835W3G3"/>
<dbReference type="Proteomes" id="UP000613740">
    <property type="component" value="Unassembled WGS sequence"/>
</dbReference>
<dbReference type="EMBL" id="JAEHOD010000056">
    <property type="protein sequence ID" value="KAG2434546.1"/>
    <property type="molecule type" value="Genomic_DNA"/>
</dbReference>
<proteinExistence type="predicted"/>
<feature type="region of interest" description="Disordered" evidence="1">
    <location>
        <begin position="120"/>
        <end position="162"/>
    </location>
</feature>
<sequence length="162" mass="16337">MSSDGSAVTSLCPGASYTVTLSFPDKRLALLTTSPPVTFISPDPTTSCLGRMDLGGSSEDGEDTSFVGTFTVPCHAAGSTVVFAVTSAGSSSLTAKRWAQNQASLAVDDAASQQCAAVSEVCASPPAGPSKPPPAPGAGKPAPRAVSRRQPPPARRPPPRRG</sequence>
<organism evidence="2 3">
    <name type="scientific">Chlamydomonas schloesseri</name>
    <dbReference type="NCBI Taxonomy" id="2026947"/>
    <lineage>
        <taxon>Eukaryota</taxon>
        <taxon>Viridiplantae</taxon>
        <taxon>Chlorophyta</taxon>
        <taxon>core chlorophytes</taxon>
        <taxon>Chlorophyceae</taxon>
        <taxon>CS clade</taxon>
        <taxon>Chlamydomonadales</taxon>
        <taxon>Chlamydomonadaceae</taxon>
        <taxon>Chlamydomonas</taxon>
    </lineage>
</organism>